<dbReference type="EMBL" id="FOIF01000020">
    <property type="protein sequence ID" value="SES91954.1"/>
    <property type="molecule type" value="Genomic_DNA"/>
</dbReference>
<dbReference type="OrthoDB" id="9775734at2"/>
<evidence type="ECO:0008006" key="3">
    <source>
        <dbReference type="Google" id="ProtNLM"/>
    </source>
</evidence>
<gene>
    <name evidence="1" type="ORF">SAMN03080614_10204</name>
</gene>
<sequence length="261" mass="29941">MEYGILYGMEPQLGEVVKYTINIGDGQISLNPWIGKRVRISYNGVKNCIACGREIKKTFNQGYCYPCFRDLAENDLCIVKPHLCHFHQGTCRDQEFAQNYCFTKHYVYLAISSGVKVGITREKTLTKRWMDQGAVEGIPIALVPDRKTAGLLEHFLSEYLNDKTDWRKMLNGEETGELIPSLELIKNVVKDEFRPFLIEGKEITKITYPHAKPKKMKSIDLDKNSIIESNLLGIKGQYLILEDGVLNVRKHRGYNCIFELI</sequence>
<organism evidence="1 2">
    <name type="scientific">Anaerobranca gottschalkii DSM 13577</name>
    <dbReference type="NCBI Taxonomy" id="1120990"/>
    <lineage>
        <taxon>Bacteria</taxon>
        <taxon>Bacillati</taxon>
        <taxon>Bacillota</taxon>
        <taxon>Clostridia</taxon>
        <taxon>Eubacteriales</taxon>
        <taxon>Proteinivoracaceae</taxon>
        <taxon>Anaerobranca</taxon>
    </lineage>
</organism>
<dbReference type="AlphaFoldDB" id="A0A1I0ACT4"/>
<dbReference type="Pfam" id="PF10977">
    <property type="entry name" value="DUF2797"/>
    <property type="match status" value="1"/>
</dbReference>
<dbReference type="Proteomes" id="UP000243819">
    <property type="component" value="Unassembled WGS sequence"/>
</dbReference>
<dbReference type="RefSeq" id="WP_091350462.1">
    <property type="nucleotide sequence ID" value="NZ_FOIF01000020.1"/>
</dbReference>
<evidence type="ECO:0000313" key="1">
    <source>
        <dbReference type="EMBL" id="SES91954.1"/>
    </source>
</evidence>
<reference evidence="2" key="1">
    <citation type="submission" date="2016-10" db="EMBL/GenBank/DDBJ databases">
        <authorList>
            <person name="Varghese N."/>
            <person name="Submissions S."/>
        </authorList>
    </citation>
    <scope>NUCLEOTIDE SEQUENCE [LARGE SCALE GENOMIC DNA]</scope>
    <source>
        <strain evidence="2">DSM 13577</strain>
    </source>
</reference>
<evidence type="ECO:0000313" key="2">
    <source>
        <dbReference type="Proteomes" id="UP000243819"/>
    </source>
</evidence>
<dbReference type="STRING" id="1120990.SAMN03080614_10204"/>
<protein>
    <recommendedName>
        <fullName evidence="3">DUF2797 domain-containing protein</fullName>
    </recommendedName>
</protein>
<dbReference type="InterPro" id="IPR021246">
    <property type="entry name" value="DUF2797"/>
</dbReference>
<proteinExistence type="predicted"/>
<accession>A0A1I0ACT4</accession>
<keyword evidence="2" id="KW-1185">Reference proteome</keyword>
<name>A0A1I0ACT4_9FIRM</name>